<evidence type="ECO:0000313" key="1">
    <source>
        <dbReference type="EMBL" id="SUD29799.1"/>
    </source>
</evidence>
<proteinExistence type="predicted"/>
<accession>A0A379IAF2</accession>
<dbReference type="EMBL" id="UGTW01000004">
    <property type="protein sequence ID" value="SUD29799.1"/>
    <property type="molecule type" value="Genomic_DNA"/>
</dbReference>
<name>A0A379IAF2_PROVU</name>
<organism evidence="1 2">
    <name type="scientific">Proteus vulgaris</name>
    <dbReference type="NCBI Taxonomy" id="585"/>
    <lineage>
        <taxon>Bacteria</taxon>
        <taxon>Pseudomonadati</taxon>
        <taxon>Pseudomonadota</taxon>
        <taxon>Gammaproteobacteria</taxon>
        <taxon>Enterobacterales</taxon>
        <taxon>Morganellaceae</taxon>
        <taxon>Proteus</taxon>
    </lineage>
</organism>
<reference evidence="1 2" key="1">
    <citation type="submission" date="2018-06" db="EMBL/GenBank/DDBJ databases">
        <authorList>
            <consortium name="Pathogen Informatics"/>
            <person name="Doyle S."/>
        </authorList>
    </citation>
    <scope>NUCLEOTIDE SEQUENCE [LARGE SCALE GENOMIC DNA]</scope>
    <source>
        <strain evidence="1 2">NCTC10376</strain>
    </source>
</reference>
<dbReference type="AlphaFoldDB" id="A0A379IAF2"/>
<gene>
    <name evidence="1" type="ORF">NCTC10376_04133</name>
</gene>
<protein>
    <submittedName>
        <fullName evidence="1">Uncharacterized protein</fullName>
    </submittedName>
</protein>
<sequence length="77" mass="8630">MKGVTWKRADALQAGDLIVTSVPGHAAFVDRVCEVRFARDGKVHVELNHWTATTIYPEAEQVRVIARRSQLMEATPK</sequence>
<evidence type="ECO:0000313" key="2">
    <source>
        <dbReference type="Proteomes" id="UP000254331"/>
    </source>
</evidence>
<dbReference type="RefSeq" id="WP_115370989.1">
    <property type="nucleotide sequence ID" value="NZ_UGTW01000004.1"/>
</dbReference>
<dbReference type="Proteomes" id="UP000254331">
    <property type="component" value="Unassembled WGS sequence"/>
</dbReference>